<name>A0A8X7CQT5_9ARAC</name>
<evidence type="ECO:0000313" key="1">
    <source>
        <dbReference type="EMBL" id="GFY74870.1"/>
    </source>
</evidence>
<sequence>LYYSICALVPHVPEDRKEEFKNDLYQCVLKQSDRNMESMPQHTATTLELVVKKPN</sequence>
<proteinExistence type="predicted"/>
<protein>
    <submittedName>
        <fullName evidence="1">Uncharacterized protein</fullName>
    </submittedName>
</protein>
<dbReference type="AlphaFoldDB" id="A0A8X7CQT5"/>
<dbReference type="Proteomes" id="UP000886998">
    <property type="component" value="Unassembled WGS sequence"/>
</dbReference>
<gene>
    <name evidence="1" type="ORF">TNIN_41411</name>
</gene>
<reference evidence="1" key="1">
    <citation type="submission" date="2020-08" db="EMBL/GenBank/DDBJ databases">
        <title>Multicomponent nature underlies the extraordinary mechanical properties of spider dragline silk.</title>
        <authorList>
            <person name="Kono N."/>
            <person name="Nakamura H."/>
            <person name="Mori M."/>
            <person name="Yoshida Y."/>
            <person name="Ohtoshi R."/>
            <person name="Malay A.D."/>
            <person name="Moran D.A.P."/>
            <person name="Tomita M."/>
            <person name="Numata K."/>
            <person name="Arakawa K."/>
        </authorList>
    </citation>
    <scope>NUCLEOTIDE SEQUENCE</scope>
</reference>
<feature type="non-terminal residue" evidence="1">
    <location>
        <position position="1"/>
    </location>
</feature>
<keyword evidence="2" id="KW-1185">Reference proteome</keyword>
<organism evidence="1 2">
    <name type="scientific">Trichonephila inaurata madagascariensis</name>
    <dbReference type="NCBI Taxonomy" id="2747483"/>
    <lineage>
        <taxon>Eukaryota</taxon>
        <taxon>Metazoa</taxon>
        <taxon>Ecdysozoa</taxon>
        <taxon>Arthropoda</taxon>
        <taxon>Chelicerata</taxon>
        <taxon>Arachnida</taxon>
        <taxon>Araneae</taxon>
        <taxon>Araneomorphae</taxon>
        <taxon>Entelegynae</taxon>
        <taxon>Araneoidea</taxon>
        <taxon>Nephilidae</taxon>
        <taxon>Trichonephila</taxon>
        <taxon>Trichonephila inaurata</taxon>
    </lineage>
</organism>
<dbReference type="EMBL" id="BMAV01021011">
    <property type="protein sequence ID" value="GFY74870.1"/>
    <property type="molecule type" value="Genomic_DNA"/>
</dbReference>
<evidence type="ECO:0000313" key="2">
    <source>
        <dbReference type="Proteomes" id="UP000886998"/>
    </source>
</evidence>
<accession>A0A8X7CQT5</accession>
<comment type="caution">
    <text evidence="1">The sequence shown here is derived from an EMBL/GenBank/DDBJ whole genome shotgun (WGS) entry which is preliminary data.</text>
</comment>